<protein>
    <recommendedName>
        <fullName evidence="10">Ionotropic glutamate receptor C-terminal domain-containing protein</fullName>
    </recommendedName>
</protein>
<reference evidence="11" key="1">
    <citation type="journal article" date="2020" name="J Insects Food Feed">
        <title>The yellow mealworm (Tenebrio molitor) genome: a resource for the emerging insects as food and feed industry.</title>
        <authorList>
            <person name="Eriksson T."/>
            <person name="Andere A."/>
            <person name="Kelstrup H."/>
            <person name="Emery V."/>
            <person name="Picard C."/>
        </authorList>
    </citation>
    <scope>NUCLEOTIDE SEQUENCE</scope>
    <source>
        <strain evidence="11">Stoneville</strain>
        <tissue evidence="11">Whole head</tissue>
    </source>
</reference>
<keyword evidence="8" id="KW-0325">Glycoprotein</keyword>
<name>A0A8J6LQ01_TENMO</name>
<feature type="domain" description="Ionotropic glutamate receptor C-terminal" evidence="10">
    <location>
        <begin position="263"/>
        <end position="534"/>
    </location>
</feature>
<evidence type="ECO:0000256" key="6">
    <source>
        <dbReference type="ARBA" id="ARBA00023136"/>
    </source>
</evidence>
<proteinExistence type="inferred from homology"/>
<keyword evidence="4 9" id="KW-0812">Transmembrane</keyword>
<reference evidence="11" key="2">
    <citation type="submission" date="2021-08" db="EMBL/GenBank/DDBJ databases">
        <authorList>
            <person name="Eriksson T."/>
        </authorList>
    </citation>
    <scope>NUCLEOTIDE SEQUENCE</scope>
    <source>
        <strain evidence="11">Stoneville</strain>
        <tissue evidence="11">Whole head</tissue>
    </source>
</reference>
<comment type="caution">
    <text evidence="11">The sequence shown here is derived from an EMBL/GenBank/DDBJ whole genome shotgun (WGS) entry which is preliminary data.</text>
</comment>
<evidence type="ECO:0000256" key="3">
    <source>
        <dbReference type="ARBA" id="ARBA00022475"/>
    </source>
</evidence>
<evidence type="ECO:0000256" key="4">
    <source>
        <dbReference type="ARBA" id="ARBA00022692"/>
    </source>
</evidence>
<evidence type="ECO:0000256" key="9">
    <source>
        <dbReference type="SAM" id="Phobius"/>
    </source>
</evidence>
<keyword evidence="7" id="KW-0675">Receptor</keyword>
<dbReference type="InterPro" id="IPR001320">
    <property type="entry name" value="Iontro_rcpt_C"/>
</dbReference>
<dbReference type="AlphaFoldDB" id="A0A8J6LQ01"/>
<dbReference type="Pfam" id="PF00060">
    <property type="entry name" value="Lig_chan"/>
    <property type="match status" value="1"/>
</dbReference>
<dbReference type="InterPro" id="IPR052192">
    <property type="entry name" value="Insect_Ionotropic_Sensory_Rcpt"/>
</dbReference>
<dbReference type="GO" id="GO:0015276">
    <property type="term" value="F:ligand-gated monoatomic ion channel activity"/>
    <property type="evidence" value="ECO:0007669"/>
    <property type="project" value="InterPro"/>
</dbReference>
<feature type="transmembrane region" description="Helical" evidence="9">
    <location>
        <begin position="524"/>
        <end position="546"/>
    </location>
</feature>
<evidence type="ECO:0000313" key="11">
    <source>
        <dbReference type="EMBL" id="KAH0821136.1"/>
    </source>
</evidence>
<dbReference type="PANTHER" id="PTHR42643">
    <property type="entry name" value="IONOTROPIC RECEPTOR 20A-RELATED"/>
    <property type="match status" value="1"/>
</dbReference>
<keyword evidence="12" id="KW-1185">Reference proteome</keyword>
<evidence type="ECO:0000256" key="7">
    <source>
        <dbReference type="ARBA" id="ARBA00023170"/>
    </source>
</evidence>
<dbReference type="SUPFAM" id="SSF53850">
    <property type="entry name" value="Periplasmic binding protein-like II"/>
    <property type="match status" value="1"/>
</dbReference>
<keyword evidence="5 9" id="KW-1133">Transmembrane helix</keyword>
<dbReference type="GO" id="GO:0005886">
    <property type="term" value="C:plasma membrane"/>
    <property type="evidence" value="ECO:0007669"/>
    <property type="project" value="UniProtKB-SubCell"/>
</dbReference>
<feature type="transmembrane region" description="Helical" evidence="9">
    <location>
        <begin position="331"/>
        <end position="351"/>
    </location>
</feature>
<gene>
    <name evidence="11" type="ORF">GEV33_001654</name>
</gene>
<dbReference type="PANTHER" id="PTHR42643:SF33">
    <property type="entry name" value="GLUTAMATE RECEPTOR 2-LIKE PROTEIN"/>
    <property type="match status" value="1"/>
</dbReference>
<accession>A0A8J6LQ01</accession>
<evidence type="ECO:0000313" key="12">
    <source>
        <dbReference type="Proteomes" id="UP000719412"/>
    </source>
</evidence>
<evidence type="ECO:0000256" key="2">
    <source>
        <dbReference type="ARBA" id="ARBA00008685"/>
    </source>
</evidence>
<dbReference type="Gene3D" id="1.10.287.70">
    <property type="match status" value="1"/>
</dbReference>
<dbReference type="Proteomes" id="UP000719412">
    <property type="component" value="Unassembled WGS sequence"/>
</dbReference>
<keyword evidence="6 9" id="KW-0472">Membrane</keyword>
<evidence type="ECO:0000259" key="10">
    <source>
        <dbReference type="Pfam" id="PF00060"/>
    </source>
</evidence>
<dbReference type="Gene3D" id="3.40.190.10">
    <property type="entry name" value="Periplasmic binding protein-like II"/>
    <property type="match status" value="1"/>
</dbReference>
<organism evidence="11 12">
    <name type="scientific">Tenebrio molitor</name>
    <name type="common">Yellow mealworm beetle</name>
    <dbReference type="NCBI Taxonomy" id="7067"/>
    <lineage>
        <taxon>Eukaryota</taxon>
        <taxon>Metazoa</taxon>
        <taxon>Ecdysozoa</taxon>
        <taxon>Arthropoda</taxon>
        <taxon>Hexapoda</taxon>
        <taxon>Insecta</taxon>
        <taxon>Pterygota</taxon>
        <taxon>Neoptera</taxon>
        <taxon>Endopterygota</taxon>
        <taxon>Coleoptera</taxon>
        <taxon>Polyphaga</taxon>
        <taxon>Cucujiformia</taxon>
        <taxon>Tenebrionidae</taxon>
        <taxon>Tenebrio</taxon>
    </lineage>
</organism>
<dbReference type="EMBL" id="JABDTM020009312">
    <property type="protein sequence ID" value="KAH0821136.1"/>
    <property type="molecule type" value="Genomic_DNA"/>
</dbReference>
<evidence type="ECO:0000256" key="5">
    <source>
        <dbReference type="ARBA" id="ARBA00022989"/>
    </source>
</evidence>
<evidence type="ECO:0000256" key="8">
    <source>
        <dbReference type="ARBA" id="ARBA00023180"/>
    </source>
</evidence>
<dbReference type="GO" id="GO:0050906">
    <property type="term" value="P:detection of stimulus involved in sensory perception"/>
    <property type="evidence" value="ECO:0007669"/>
    <property type="project" value="UniProtKB-ARBA"/>
</dbReference>
<keyword evidence="3" id="KW-1003">Cell membrane</keyword>
<feature type="transmembrane region" description="Helical" evidence="9">
    <location>
        <begin position="264"/>
        <end position="285"/>
    </location>
</feature>
<evidence type="ECO:0000256" key="1">
    <source>
        <dbReference type="ARBA" id="ARBA00004651"/>
    </source>
</evidence>
<sequence>MYSNDEKRDMILIYGEKNTETFMKRLTHNYHVNMIKEIKTQRTLPEHQLFIIDLTCHDSLPLLKQAEKLGLFKSPFRWILYGPVATVSSFYFAVDSRVFIIEPDRVETIYKYSQKSSFVRDDVTSLSKRTNLMGATIKISIVITNPDSLNHLWDYRNKHIDAISKLNYILVHQLMSYLNASKEIIIQKTWGYKNQTTGLYSGMAGDLQKGVANLGGTPLFFTTDRIDIIDYIAATTPTYMKFIFKAPPLTYVTNVFTLPFAASVWHYCFVMVAVVVIFVYLVVLWEWKEVKFRKTISGKHGDTLRPNIFDVMMMEIGAITQQGSDVEPQSIAGRIIFIFTLTTLMFLYTSYSANIVALLQSTTDSIKTLDDLLHSRIKLGVEDIVYAHYYFENAVDPTRRAIYEQKVAPKGQKPSFMKAEEGIRRVQEGFFAFHIELNTGYKIISDVFQEGEKCGLKEIEYVNLIEPWLATEKKSPYKEVMKIGMRKIHETGIQNREIRRVYTRKPQCHTRGSNFGSVGLIDCYSAFLIFGIGIGLGVLLFVLELIAKEYFLRKIHTEN</sequence>
<comment type="subcellular location">
    <subcellularLocation>
        <location evidence="1">Cell membrane</location>
        <topology evidence="1">Multi-pass membrane protein</topology>
    </subcellularLocation>
</comment>
<comment type="similarity">
    <text evidence="2">Belongs to the glutamate-gated ion channel (TC 1.A.10.1) family.</text>
</comment>